<dbReference type="PROSITE" id="PS01063">
    <property type="entry name" value="SIGMA70_ECF"/>
    <property type="match status" value="1"/>
</dbReference>
<dbReference type="PATRIC" id="fig|1206767.3.peg.679"/>
<dbReference type="InterPro" id="IPR039425">
    <property type="entry name" value="RNA_pol_sigma-70-like"/>
</dbReference>
<dbReference type="PANTHER" id="PTHR43133">
    <property type="entry name" value="RNA POLYMERASE ECF-TYPE SIGMA FACTO"/>
    <property type="match status" value="1"/>
</dbReference>
<feature type="domain" description="RNA polymerase sigma factor 70 region 4 type 2" evidence="8">
    <location>
        <begin position="170"/>
        <end position="221"/>
    </location>
</feature>
<evidence type="ECO:0000256" key="2">
    <source>
        <dbReference type="ARBA" id="ARBA00023015"/>
    </source>
</evidence>
<dbReference type="InterPro" id="IPR036388">
    <property type="entry name" value="WH-like_DNA-bd_sf"/>
</dbReference>
<reference evidence="9 10" key="1">
    <citation type="submission" date="2012-07" db="EMBL/GenBank/DDBJ databases">
        <title>Draft genome sequence of Desulfovibrio magneticus str. Maddingley MBC34 obtained from a metagenomic sequence of a methanogenic enrichment isolated from coal-seam formation water in Victoria, Australia.</title>
        <authorList>
            <person name="Greenfield P."/>
            <person name="Hendry P."/>
            <person name="Li D."/>
            <person name="Rosewarne C.P."/>
            <person name="Tran-Dinh N."/>
            <person name="Elbourne L.D.H."/>
            <person name="Paulsen I.T."/>
            <person name="Midgley D.J."/>
        </authorList>
    </citation>
    <scope>NUCLEOTIDE SEQUENCE [LARGE SCALE GENOMIC DNA]</scope>
    <source>
        <strain evidence="10">Maddingley MBC34</strain>
    </source>
</reference>
<dbReference type="InterPro" id="IPR000838">
    <property type="entry name" value="RNA_pol_sigma70_ECF_CS"/>
</dbReference>
<evidence type="ECO:0000256" key="6">
    <source>
        <dbReference type="RuleBase" id="RU000716"/>
    </source>
</evidence>
<dbReference type="NCBIfam" id="TIGR02937">
    <property type="entry name" value="sigma70-ECF"/>
    <property type="match status" value="1"/>
</dbReference>
<dbReference type="GO" id="GO:0016987">
    <property type="term" value="F:sigma factor activity"/>
    <property type="evidence" value="ECO:0007669"/>
    <property type="project" value="UniProtKB-KW"/>
</dbReference>
<evidence type="ECO:0000256" key="3">
    <source>
        <dbReference type="ARBA" id="ARBA00023082"/>
    </source>
</evidence>
<dbReference type="InterPro" id="IPR013249">
    <property type="entry name" value="RNA_pol_sigma70_r4_t2"/>
</dbReference>
<dbReference type="Proteomes" id="UP000006272">
    <property type="component" value="Unassembled WGS sequence"/>
</dbReference>
<evidence type="ECO:0000313" key="10">
    <source>
        <dbReference type="Proteomes" id="UP000006272"/>
    </source>
</evidence>
<dbReference type="InterPro" id="IPR007627">
    <property type="entry name" value="RNA_pol_sigma70_r2"/>
</dbReference>
<evidence type="ECO:0000259" key="7">
    <source>
        <dbReference type="Pfam" id="PF04542"/>
    </source>
</evidence>
<comment type="caution">
    <text evidence="9">The sequence shown here is derived from an EMBL/GenBank/DDBJ whole genome shotgun (WGS) entry which is preliminary data.</text>
</comment>
<dbReference type="InterPro" id="IPR013325">
    <property type="entry name" value="RNA_pol_sigma_r2"/>
</dbReference>
<feature type="domain" description="RNA polymerase sigma-70 region 2" evidence="7">
    <location>
        <begin position="74"/>
        <end position="141"/>
    </location>
</feature>
<organism evidence="9 10">
    <name type="scientific">Solidesulfovibrio magneticus str. Maddingley MBC34</name>
    <dbReference type="NCBI Taxonomy" id="1206767"/>
    <lineage>
        <taxon>Bacteria</taxon>
        <taxon>Pseudomonadati</taxon>
        <taxon>Thermodesulfobacteriota</taxon>
        <taxon>Desulfovibrionia</taxon>
        <taxon>Desulfovibrionales</taxon>
        <taxon>Desulfovibrionaceae</taxon>
        <taxon>Solidesulfovibrio</taxon>
    </lineage>
</organism>
<name>K6FPX4_9BACT</name>
<dbReference type="SUPFAM" id="SSF88659">
    <property type="entry name" value="Sigma3 and sigma4 domains of RNA polymerase sigma factors"/>
    <property type="match status" value="1"/>
</dbReference>
<accession>K6FPX4</accession>
<dbReference type="Pfam" id="PF04542">
    <property type="entry name" value="Sigma70_r2"/>
    <property type="match status" value="1"/>
</dbReference>
<gene>
    <name evidence="9" type="ORF">B193_0717</name>
</gene>
<dbReference type="InterPro" id="IPR013324">
    <property type="entry name" value="RNA_pol_sigma_r3/r4-like"/>
</dbReference>
<keyword evidence="5 6" id="KW-0804">Transcription</keyword>
<evidence type="ECO:0000259" key="8">
    <source>
        <dbReference type="Pfam" id="PF08281"/>
    </source>
</evidence>
<dbReference type="CDD" id="cd06171">
    <property type="entry name" value="Sigma70_r4"/>
    <property type="match status" value="1"/>
</dbReference>
<comment type="similarity">
    <text evidence="1 6">Belongs to the sigma-70 factor family. ECF subfamily.</text>
</comment>
<keyword evidence="4 6" id="KW-0238">DNA-binding</keyword>
<keyword evidence="3 6" id="KW-0731">Sigma factor</keyword>
<dbReference type="Gene3D" id="1.10.10.10">
    <property type="entry name" value="Winged helix-like DNA-binding domain superfamily/Winged helix DNA-binding domain"/>
    <property type="match status" value="1"/>
</dbReference>
<evidence type="ECO:0000313" key="9">
    <source>
        <dbReference type="EMBL" id="EKO40562.1"/>
    </source>
</evidence>
<dbReference type="GO" id="GO:0006352">
    <property type="term" value="P:DNA-templated transcription initiation"/>
    <property type="evidence" value="ECO:0007669"/>
    <property type="project" value="InterPro"/>
</dbReference>
<sequence>MGRPGNGPPPRNHKALTHTVEKCWPFGGLLPLLRRPAATGSATAAPPPRDYAGADDAALAAWAGGGDRRAFDALVLRHGAFALRVATRLTRDATVAEDLAQEAFVRAWKAIGRFDPQRARLTTWLYRIVANLCRDHQRRARPEALPDGFDPADPAAGAEERLAAGQQARAMAAALAELPDRQRAALALVYEEGLSGAEAAKALGVSAKAVERLLARGRQFLRTRLADAAGQGGPP</sequence>
<protein>
    <recommendedName>
        <fullName evidence="6">RNA polymerase sigma factor</fullName>
    </recommendedName>
</protein>
<dbReference type="SUPFAM" id="SSF88946">
    <property type="entry name" value="Sigma2 domain of RNA polymerase sigma factors"/>
    <property type="match status" value="1"/>
</dbReference>
<dbReference type="EMBL" id="ALAO01000063">
    <property type="protein sequence ID" value="EKO40562.1"/>
    <property type="molecule type" value="Genomic_DNA"/>
</dbReference>
<dbReference type="InterPro" id="IPR014284">
    <property type="entry name" value="RNA_pol_sigma-70_dom"/>
</dbReference>
<evidence type="ECO:0000256" key="1">
    <source>
        <dbReference type="ARBA" id="ARBA00010641"/>
    </source>
</evidence>
<proteinExistence type="inferred from homology"/>
<keyword evidence="2 6" id="KW-0805">Transcription regulation</keyword>
<evidence type="ECO:0000256" key="4">
    <source>
        <dbReference type="ARBA" id="ARBA00023125"/>
    </source>
</evidence>
<evidence type="ECO:0000256" key="5">
    <source>
        <dbReference type="ARBA" id="ARBA00023163"/>
    </source>
</evidence>
<dbReference type="AlphaFoldDB" id="K6FPX4"/>
<dbReference type="GO" id="GO:0003677">
    <property type="term" value="F:DNA binding"/>
    <property type="evidence" value="ECO:0007669"/>
    <property type="project" value="UniProtKB-KW"/>
</dbReference>
<dbReference type="Gene3D" id="1.10.1740.10">
    <property type="match status" value="1"/>
</dbReference>
<dbReference type="Pfam" id="PF08281">
    <property type="entry name" value="Sigma70_r4_2"/>
    <property type="match status" value="1"/>
</dbReference>
<dbReference type="PANTHER" id="PTHR43133:SF25">
    <property type="entry name" value="RNA POLYMERASE SIGMA FACTOR RFAY-RELATED"/>
    <property type="match status" value="1"/>
</dbReference>